<feature type="transmembrane region" description="Helical" evidence="1">
    <location>
        <begin position="6"/>
        <end position="25"/>
    </location>
</feature>
<dbReference type="GO" id="GO:0016491">
    <property type="term" value="F:oxidoreductase activity"/>
    <property type="evidence" value="ECO:0007669"/>
    <property type="project" value="InterPro"/>
</dbReference>
<gene>
    <name evidence="4" type="ORF">GK047_15775</name>
</gene>
<feature type="transmembrane region" description="Helical" evidence="1">
    <location>
        <begin position="161"/>
        <end position="182"/>
    </location>
</feature>
<dbReference type="Pfam" id="PF07732">
    <property type="entry name" value="Cu-oxidase_3"/>
    <property type="match status" value="1"/>
</dbReference>
<dbReference type="GO" id="GO:0005507">
    <property type="term" value="F:copper ion binding"/>
    <property type="evidence" value="ECO:0007669"/>
    <property type="project" value="InterPro"/>
</dbReference>
<dbReference type="InterPro" id="IPR011707">
    <property type="entry name" value="Cu-oxidase-like_N"/>
</dbReference>
<feature type="transmembrane region" description="Helical" evidence="1">
    <location>
        <begin position="136"/>
        <end position="155"/>
    </location>
</feature>
<name>A0A6G4A0K3_9BACL</name>
<dbReference type="Gene3D" id="2.60.40.420">
    <property type="entry name" value="Cupredoxins - blue copper proteins"/>
    <property type="match status" value="2"/>
</dbReference>
<dbReference type="RefSeq" id="WP_163948477.1">
    <property type="nucleotide sequence ID" value="NZ_JAAIKC010000005.1"/>
</dbReference>
<evidence type="ECO:0000256" key="1">
    <source>
        <dbReference type="SAM" id="Phobius"/>
    </source>
</evidence>
<feature type="transmembrane region" description="Helical" evidence="1">
    <location>
        <begin position="202"/>
        <end position="228"/>
    </location>
</feature>
<feature type="transmembrane region" description="Helical" evidence="1">
    <location>
        <begin position="46"/>
        <end position="67"/>
    </location>
</feature>
<feature type="transmembrane region" description="Helical" evidence="1">
    <location>
        <begin position="87"/>
        <end position="105"/>
    </location>
</feature>
<dbReference type="InterPro" id="IPR045087">
    <property type="entry name" value="Cu-oxidase_fam"/>
</dbReference>
<evidence type="ECO:0000313" key="4">
    <source>
        <dbReference type="EMBL" id="NEW07464.1"/>
    </source>
</evidence>
<sequence length="707" mass="78209">MYALLVEIELALLLFLFLISWIAGVKASRLLYIGNRESMVLKTRRLLFWSWFLAIPAAAIGGIAYWMQLSFDPLFWQDRLYIHTPLVALPILVIWVVAVPNLWILRKMLKNMTLETNDDPAALELPVYQGAARPGLIVPFQMLPLGVLTALYFALVPPIPFQWMQIAIPLALFVLVTVALWWRHSLRSKQVGKSEVYLIPALWKRALTMTGVLAVIATAISFLMMYAINKSYFPAELSTASGVADYSNQTSYANRSTNGNFTNRMNGMTDSNAKLVSLVDPSIPRTEAPDRQFTLTAQKQYVALSSGKQIEAWTFNGQIPGPEMRVKEGELVEVTLVNQDIEQGLTLHWHGLALPNTQNSVSSATYNAVMPSETYTYRFRAEQAGTFWYYSPQDSQEATNKGLFGTLIVEAQQTIQTQEKNINVLTHTWKGGGIAIGESDTVERMNVEPGTPVRMRLINTDDWLTQTYTLVGTHFEVAALDGAAINKPGVLANTHLELTSGGRSDITFIMPEHPVFLSVGNSRNLGVFMTPDGRGDIPDIPATTALDPLQYGSPTAAPFGADVKFTKDLTLILDQKLGLLNGSFDLLNTLNGEASPQTSRLLVQEGELIKATIVNRGNFAQPMPLHGHPVLVLSRNGKPSKGSPWWSDSLNLKPGDTYEVGFIANQSDIWMSPSQHPTQGTHGLNARLMYEGITKMFSMASSNQQSE</sequence>
<dbReference type="CDD" id="cd04206">
    <property type="entry name" value="CuRO_1_LCC_like"/>
    <property type="match status" value="1"/>
</dbReference>
<dbReference type="SUPFAM" id="SSF49503">
    <property type="entry name" value="Cupredoxins"/>
    <property type="match status" value="3"/>
</dbReference>
<dbReference type="PANTHER" id="PTHR11709">
    <property type="entry name" value="MULTI-COPPER OXIDASE"/>
    <property type="match status" value="1"/>
</dbReference>
<dbReference type="EMBL" id="JAAIKC010000005">
    <property type="protein sequence ID" value="NEW07464.1"/>
    <property type="molecule type" value="Genomic_DNA"/>
</dbReference>
<reference evidence="4" key="1">
    <citation type="submission" date="2020-02" db="EMBL/GenBank/DDBJ databases">
        <authorList>
            <person name="Shen X.-R."/>
            <person name="Zhang Y.-X."/>
        </authorList>
    </citation>
    <scope>NUCLEOTIDE SEQUENCE</scope>
    <source>
        <strain evidence="4">SYP-B3998</strain>
    </source>
</reference>
<evidence type="ECO:0000259" key="3">
    <source>
        <dbReference type="Pfam" id="PF07732"/>
    </source>
</evidence>
<proteinExistence type="predicted"/>
<protein>
    <submittedName>
        <fullName evidence="4">Multicopper oxidase family protein</fullName>
    </submittedName>
</protein>
<feature type="domain" description="Plastocyanin-like" evidence="3">
    <location>
        <begin position="298"/>
        <end position="413"/>
    </location>
</feature>
<feature type="domain" description="Plastocyanin-like" evidence="2">
    <location>
        <begin position="591"/>
        <end position="672"/>
    </location>
</feature>
<keyword evidence="1" id="KW-1133">Transmembrane helix</keyword>
<keyword evidence="1" id="KW-0472">Membrane</keyword>
<dbReference type="InterPro" id="IPR008972">
    <property type="entry name" value="Cupredoxin"/>
</dbReference>
<keyword evidence="1" id="KW-0812">Transmembrane</keyword>
<dbReference type="AlphaFoldDB" id="A0A6G4A0K3"/>
<dbReference type="InterPro" id="IPR011706">
    <property type="entry name" value="Cu-oxidase_C"/>
</dbReference>
<accession>A0A6G4A0K3</accession>
<evidence type="ECO:0000259" key="2">
    <source>
        <dbReference type="Pfam" id="PF07731"/>
    </source>
</evidence>
<comment type="caution">
    <text evidence="4">The sequence shown here is derived from an EMBL/GenBank/DDBJ whole genome shotgun (WGS) entry which is preliminary data.</text>
</comment>
<organism evidence="4">
    <name type="scientific">Paenibacillus sp. SYP-B3998</name>
    <dbReference type="NCBI Taxonomy" id="2678564"/>
    <lineage>
        <taxon>Bacteria</taxon>
        <taxon>Bacillati</taxon>
        <taxon>Bacillota</taxon>
        <taxon>Bacilli</taxon>
        <taxon>Bacillales</taxon>
        <taxon>Paenibacillaceae</taxon>
        <taxon>Paenibacillus</taxon>
    </lineage>
</organism>
<dbReference type="Pfam" id="PF07731">
    <property type="entry name" value="Cu-oxidase_2"/>
    <property type="match status" value="1"/>
</dbReference>